<proteinExistence type="predicted"/>
<dbReference type="Proteomes" id="UP000014680">
    <property type="component" value="Unassembled WGS sequence"/>
</dbReference>
<feature type="transmembrane region" description="Helical" evidence="1">
    <location>
        <begin position="498"/>
        <end position="515"/>
    </location>
</feature>
<keyword evidence="4" id="KW-1185">Reference proteome</keyword>
<keyword evidence="1" id="KW-0472">Membrane</keyword>
<feature type="transmembrane region" description="Helical" evidence="1">
    <location>
        <begin position="409"/>
        <end position="432"/>
    </location>
</feature>
<name>A0A0A1UHE9_ENTIV</name>
<feature type="transmembrane region" description="Helical" evidence="1">
    <location>
        <begin position="521"/>
        <end position="543"/>
    </location>
</feature>
<evidence type="ECO:0000313" key="3">
    <source>
        <dbReference type="EMBL" id="ELP95202.1"/>
    </source>
</evidence>
<reference evidence="3 4" key="1">
    <citation type="submission" date="2012-10" db="EMBL/GenBank/DDBJ databases">
        <authorList>
            <person name="Zafar N."/>
            <person name="Inman J."/>
            <person name="Hall N."/>
            <person name="Lorenzi H."/>
            <person name="Caler E."/>
        </authorList>
    </citation>
    <scope>NUCLEOTIDE SEQUENCE [LARGE SCALE GENOMIC DNA]</scope>
    <source>
        <strain evidence="3 4">IP1</strain>
    </source>
</reference>
<dbReference type="EMBL" id="KB206168">
    <property type="protein sequence ID" value="ELP95202.1"/>
    <property type="molecule type" value="Genomic_DNA"/>
</dbReference>
<sequence length="549" mass="63547">MSSFKLETVFLMNVVLYLPLSDVKTFYTVSHSTQQSCLRMKTNPWGYSDDIHPTASLETIHTFLPNIETLTIPHKVVGVVFQQFRHAKQVSYIDNFTEKETTKQYRHIEALKAKNKFTTTLAETTIYIGPANIIPTDTSRVSKIVCLQDFFFFTKKIEWSAFPVLKTIVIFLVFTNETLKADLMQIKEQCIPDSINVVFKTTFAFKQLLTSTIKNIFNTFLDGGIPVIFNEDENHTTFVYSQQFNTNFAKLENSKKQLEYQRLYLPTKLNISNNGDYNIFNYLKKVKIYNASVVLPPSIEEIHIMKKTVLIENIECLSNLKTICKCDDYNVPTRLVDKIVFDTVTFNDYYPFIYVMFLCYILLKLMVMLFVSHFDISTAILSVKIESMLFMDALLLFVCGVTLFDNRNILVFVSVSIVTIFCLVFTYCGFYVTNTLTTTIYVSSQCILSLFCASLTGNFNSGAYKFSEKLYHYTHFKVLHFIFSRFEGKNGEKMCRQVKIPFMYFVIALSLFSISCMAHTTWYFIILLMCGVVFILVYTYFLLFGDSQL</sequence>
<dbReference type="GeneID" id="14894117"/>
<organism evidence="3 4">
    <name type="scientific">Entamoeba invadens IP1</name>
    <dbReference type="NCBI Taxonomy" id="370355"/>
    <lineage>
        <taxon>Eukaryota</taxon>
        <taxon>Amoebozoa</taxon>
        <taxon>Evosea</taxon>
        <taxon>Archamoebae</taxon>
        <taxon>Mastigamoebida</taxon>
        <taxon>Entamoebidae</taxon>
        <taxon>Entamoeba</taxon>
    </lineage>
</organism>
<feature type="chain" id="PRO_5001980584" evidence="2">
    <location>
        <begin position="26"/>
        <end position="549"/>
    </location>
</feature>
<evidence type="ECO:0000256" key="2">
    <source>
        <dbReference type="SAM" id="SignalP"/>
    </source>
</evidence>
<gene>
    <name evidence="3" type="ORF">EIN_429780</name>
</gene>
<feature type="transmembrane region" description="Helical" evidence="1">
    <location>
        <begin position="383"/>
        <end position="403"/>
    </location>
</feature>
<dbReference type="KEGG" id="eiv:EIN_429780"/>
<dbReference type="RefSeq" id="XP_004261973.1">
    <property type="nucleotide sequence ID" value="XM_004261925.1"/>
</dbReference>
<keyword evidence="1" id="KW-1133">Transmembrane helix</keyword>
<feature type="signal peptide" evidence="2">
    <location>
        <begin position="1"/>
        <end position="25"/>
    </location>
</feature>
<protein>
    <submittedName>
        <fullName evidence="3">Uncharacterized protein</fullName>
    </submittedName>
</protein>
<dbReference type="VEuPathDB" id="AmoebaDB:EIN_429780"/>
<keyword evidence="1" id="KW-0812">Transmembrane</keyword>
<feature type="transmembrane region" description="Helical" evidence="1">
    <location>
        <begin position="349"/>
        <end position="371"/>
    </location>
</feature>
<keyword evidence="2" id="KW-0732">Signal</keyword>
<dbReference type="AlphaFoldDB" id="A0A0A1UHE9"/>
<accession>A0A0A1UHE9</accession>
<evidence type="ECO:0000313" key="4">
    <source>
        <dbReference type="Proteomes" id="UP000014680"/>
    </source>
</evidence>
<evidence type="ECO:0000256" key="1">
    <source>
        <dbReference type="SAM" id="Phobius"/>
    </source>
</evidence>